<organism evidence="1">
    <name type="scientific">marine metagenome</name>
    <dbReference type="NCBI Taxonomy" id="408172"/>
    <lineage>
        <taxon>unclassified sequences</taxon>
        <taxon>metagenomes</taxon>
        <taxon>ecological metagenomes</taxon>
    </lineage>
</organism>
<evidence type="ECO:0000313" key="1">
    <source>
        <dbReference type="EMBL" id="SVC84886.1"/>
    </source>
</evidence>
<accession>A0A382QHF9</accession>
<sequence length="40" mass="4459">MSAFQINKLTPNIGAEIIGTNIFDNLTTTLCDKIYKTLIE</sequence>
<name>A0A382QHF9_9ZZZZ</name>
<proteinExistence type="predicted"/>
<protein>
    <submittedName>
        <fullName evidence="1">Uncharacterized protein</fullName>
    </submittedName>
</protein>
<dbReference type="AlphaFoldDB" id="A0A382QHF9"/>
<feature type="non-terminal residue" evidence="1">
    <location>
        <position position="40"/>
    </location>
</feature>
<reference evidence="1" key="1">
    <citation type="submission" date="2018-05" db="EMBL/GenBank/DDBJ databases">
        <authorList>
            <person name="Lanie J.A."/>
            <person name="Ng W.-L."/>
            <person name="Kazmierczak K.M."/>
            <person name="Andrzejewski T.M."/>
            <person name="Davidsen T.M."/>
            <person name="Wayne K.J."/>
            <person name="Tettelin H."/>
            <person name="Glass J.I."/>
            <person name="Rusch D."/>
            <person name="Podicherti R."/>
            <person name="Tsui H.-C.T."/>
            <person name="Winkler M.E."/>
        </authorList>
    </citation>
    <scope>NUCLEOTIDE SEQUENCE</scope>
</reference>
<gene>
    <name evidence="1" type="ORF">METZ01_LOCUS337740</name>
</gene>
<dbReference type="EMBL" id="UINC01114525">
    <property type="protein sequence ID" value="SVC84886.1"/>
    <property type="molecule type" value="Genomic_DNA"/>
</dbReference>